<protein>
    <submittedName>
        <fullName evidence="1">Uncharacterized protein</fullName>
    </submittedName>
</protein>
<sequence length="65" mass="6295">MGSGEIAGSGGRDFEAVPARLRLGSITLTAGDADDAGAEAEMGTGMGIGIAGEMGGRSRVHVGSC</sequence>
<evidence type="ECO:0000313" key="1">
    <source>
        <dbReference type="EMBL" id="KAJ6264141.1"/>
    </source>
</evidence>
<evidence type="ECO:0000313" key="2">
    <source>
        <dbReference type="Proteomes" id="UP001221413"/>
    </source>
</evidence>
<reference evidence="1" key="1">
    <citation type="submission" date="2023-01" db="EMBL/GenBank/DDBJ databases">
        <title>The chitinases involved in constricting ring structure development in the nematode-trapping fungus Drechslerella dactyloides.</title>
        <authorList>
            <person name="Wang R."/>
            <person name="Zhang L."/>
            <person name="Tang P."/>
            <person name="Li S."/>
            <person name="Liang L."/>
        </authorList>
    </citation>
    <scope>NUCLEOTIDE SEQUENCE</scope>
    <source>
        <strain evidence="1">YMF1.00031</strain>
    </source>
</reference>
<keyword evidence="2" id="KW-1185">Reference proteome</keyword>
<dbReference type="AlphaFoldDB" id="A0AAD6J4W0"/>
<dbReference type="Proteomes" id="UP001221413">
    <property type="component" value="Unassembled WGS sequence"/>
</dbReference>
<comment type="caution">
    <text evidence="1">The sequence shown here is derived from an EMBL/GenBank/DDBJ whole genome shotgun (WGS) entry which is preliminary data.</text>
</comment>
<name>A0AAD6J4W0_DREDA</name>
<organism evidence="1 2">
    <name type="scientific">Drechslerella dactyloides</name>
    <name type="common">Nematode-trapping fungus</name>
    <name type="synonym">Arthrobotrys dactyloides</name>
    <dbReference type="NCBI Taxonomy" id="74499"/>
    <lineage>
        <taxon>Eukaryota</taxon>
        <taxon>Fungi</taxon>
        <taxon>Dikarya</taxon>
        <taxon>Ascomycota</taxon>
        <taxon>Pezizomycotina</taxon>
        <taxon>Orbiliomycetes</taxon>
        <taxon>Orbiliales</taxon>
        <taxon>Orbiliaceae</taxon>
        <taxon>Drechslerella</taxon>
    </lineage>
</organism>
<dbReference type="EMBL" id="JAQGDS010000001">
    <property type="protein sequence ID" value="KAJ6264141.1"/>
    <property type="molecule type" value="Genomic_DNA"/>
</dbReference>
<proteinExistence type="predicted"/>
<accession>A0AAD6J4W0</accession>
<gene>
    <name evidence="1" type="ORF">Dda_0283</name>
</gene>